<keyword evidence="5" id="KW-1185">Reference proteome</keyword>
<dbReference type="GO" id="GO:0016491">
    <property type="term" value="F:oxidoreductase activity"/>
    <property type="evidence" value="ECO:0007669"/>
    <property type="project" value="InterPro"/>
</dbReference>
<feature type="domain" description="DUF4369" evidence="3">
    <location>
        <begin position="28"/>
        <end position="121"/>
    </location>
</feature>
<dbReference type="GO" id="GO:0016209">
    <property type="term" value="F:antioxidant activity"/>
    <property type="evidence" value="ECO:0007669"/>
    <property type="project" value="InterPro"/>
</dbReference>
<name>A0A9R1CZ76_9BACT</name>
<accession>A0A9R1CZ76</accession>
<keyword evidence="1" id="KW-0732">Signal</keyword>
<dbReference type="RefSeq" id="WP_223926884.1">
    <property type="nucleotide sequence ID" value="NZ_BPTU01000002.1"/>
</dbReference>
<evidence type="ECO:0000259" key="2">
    <source>
        <dbReference type="Pfam" id="PF00578"/>
    </source>
</evidence>
<dbReference type="AlphaFoldDB" id="A0A9R1CZ76"/>
<comment type="caution">
    <text evidence="4">The sequence shown here is derived from an EMBL/GenBank/DDBJ whole genome shotgun (WGS) entry which is preliminary data.</text>
</comment>
<dbReference type="EMBL" id="BPUB01000002">
    <property type="protein sequence ID" value="GJG59790.1"/>
    <property type="molecule type" value="Genomic_DNA"/>
</dbReference>
<evidence type="ECO:0000259" key="3">
    <source>
        <dbReference type="Pfam" id="PF14289"/>
    </source>
</evidence>
<dbReference type="PROSITE" id="PS51257">
    <property type="entry name" value="PROKAR_LIPOPROTEIN"/>
    <property type="match status" value="1"/>
</dbReference>
<dbReference type="InterPro" id="IPR025380">
    <property type="entry name" value="DUF4369"/>
</dbReference>
<feature type="domain" description="Alkyl hydroperoxide reductase subunit C/ Thiol specific antioxidant" evidence="2">
    <location>
        <begin position="264"/>
        <end position="372"/>
    </location>
</feature>
<feature type="chain" id="PRO_5040482775" evidence="1">
    <location>
        <begin position="22"/>
        <end position="389"/>
    </location>
</feature>
<dbReference type="InterPro" id="IPR036249">
    <property type="entry name" value="Thioredoxin-like_sf"/>
</dbReference>
<proteinExistence type="predicted"/>
<dbReference type="Pfam" id="PF14289">
    <property type="entry name" value="DUF4369"/>
    <property type="match status" value="1"/>
</dbReference>
<sequence>MKKISKLLFCGIFAVAALALASCGKDSFHVEGTVTGAKDSILYFEHNGLDGFAVLDSTKLDENGNFSFSGDKADAPEFYRLRIDGQIINIAIDSTETVNVKAKYPGMATDYDVKGSYENEKIRELALMQINLQAQCQAAYANGASDSTVNAMISRYKENVERNYIFREPMKAYAYFALFQYIVINNQPVMIFDPAGNAQDNKVFGAVATSWDTFYPNSERGKNLHNITIRGMRNARIIENNEREQQQTAAEAKNMKVSETGIIDMSLYDRNDVLHRLSDLKGQVVLLYFNMFSADGSQQAVMQLRDLYNKYHARGFEIYMVGLDDNKSFWISQVSALPWINVFDDHGASQAYLAATPGLPYYFIIDRGNNIVKKAADVKDLDKEIQSLL</sequence>
<protein>
    <submittedName>
        <fullName evidence="4">Uncharacterized protein</fullName>
    </submittedName>
</protein>
<reference evidence="4" key="1">
    <citation type="journal article" date="2022" name="Int. J. Syst. Evol. Microbiol.">
        <title>Prevotella lacticifex sp. nov., isolated from the rumen of cows.</title>
        <authorList>
            <person name="Shinkai T."/>
            <person name="Ikeyama N."/>
            <person name="Kumagai M."/>
            <person name="Ohmori H."/>
            <person name="Sakamoto M."/>
            <person name="Ohkuma M."/>
            <person name="Mitsumori M."/>
        </authorList>
    </citation>
    <scope>NUCLEOTIDE SEQUENCE</scope>
    <source>
        <strain evidence="4">R5076</strain>
    </source>
</reference>
<evidence type="ECO:0000313" key="5">
    <source>
        <dbReference type="Proteomes" id="UP000825483"/>
    </source>
</evidence>
<evidence type="ECO:0000256" key="1">
    <source>
        <dbReference type="SAM" id="SignalP"/>
    </source>
</evidence>
<dbReference type="Gene3D" id="3.40.30.10">
    <property type="entry name" value="Glutaredoxin"/>
    <property type="match status" value="1"/>
</dbReference>
<gene>
    <name evidence="4" type="ORF">PRLR5076_26410</name>
</gene>
<evidence type="ECO:0000313" key="4">
    <source>
        <dbReference type="EMBL" id="GJG59790.1"/>
    </source>
</evidence>
<dbReference type="InterPro" id="IPR000866">
    <property type="entry name" value="AhpC/TSA"/>
</dbReference>
<dbReference type="GeneID" id="72466168"/>
<dbReference type="Proteomes" id="UP000825483">
    <property type="component" value="Unassembled WGS sequence"/>
</dbReference>
<dbReference type="CDD" id="cd02966">
    <property type="entry name" value="TlpA_like_family"/>
    <property type="match status" value="1"/>
</dbReference>
<feature type="signal peptide" evidence="1">
    <location>
        <begin position="1"/>
        <end position="21"/>
    </location>
</feature>
<organism evidence="4 5">
    <name type="scientific">Prevotella lacticifex</name>
    <dbReference type="NCBI Taxonomy" id="2854755"/>
    <lineage>
        <taxon>Bacteria</taxon>
        <taxon>Pseudomonadati</taxon>
        <taxon>Bacteroidota</taxon>
        <taxon>Bacteroidia</taxon>
        <taxon>Bacteroidales</taxon>
        <taxon>Prevotellaceae</taxon>
        <taxon>Prevotella</taxon>
    </lineage>
</organism>
<dbReference type="Pfam" id="PF00578">
    <property type="entry name" value="AhpC-TSA"/>
    <property type="match status" value="1"/>
</dbReference>
<dbReference type="SUPFAM" id="SSF52833">
    <property type="entry name" value="Thioredoxin-like"/>
    <property type="match status" value="1"/>
</dbReference>